<evidence type="ECO:0000259" key="1">
    <source>
        <dbReference type="Pfam" id="PF07883"/>
    </source>
</evidence>
<dbReference type="InterPro" id="IPR025499">
    <property type="entry name" value="KdgF"/>
</dbReference>
<dbReference type="SUPFAM" id="SSF51182">
    <property type="entry name" value="RmlC-like cupins"/>
    <property type="match status" value="1"/>
</dbReference>
<dbReference type="EMBL" id="QXFM01000020">
    <property type="protein sequence ID" value="RIV91461.1"/>
    <property type="molecule type" value="Genomic_DNA"/>
</dbReference>
<organism evidence="2 3">
    <name type="scientific">Aurantiacibacter xanthus</name>
    <dbReference type="NCBI Taxonomy" id="1784712"/>
    <lineage>
        <taxon>Bacteria</taxon>
        <taxon>Pseudomonadati</taxon>
        <taxon>Pseudomonadota</taxon>
        <taxon>Alphaproteobacteria</taxon>
        <taxon>Sphingomonadales</taxon>
        <taxon>Erythrobacteraceae</taxon>
        <taxon>Aurantiacibacter</taxon>
    </lineage>
</organism>
<name>A0A3A1PEK4_9SPHN</name>
<evidence type="ECO:0000313" key="3">
    <source>
        <dbReference type="Proteomes" id="UP000265366"/>
    </source>
</evidence>
<proteinExistence type="predicted"/>
<dbReference type="InterPro" id="IPR052535">
    <property type="entry name" value="Bacilysin_H2HPP_isomerase"/>
</dbReference>
<dbReference type="Gene3D" id="2.60.120.10">
    <property type="entry name" value="Jelly Rolls"/>
    <property type="match status" value="1"/>
</dbReference>
<dbReference type="OrthoDB" id="9811153at2"/>
<comment type="caution">
    <text evidence="2">The sequence shown here is derived from an EMBL/GenBank/DDBJ whole genome shotgun (WGS) entry which is preliminary data.</text>
</comment>
<gene>
    <name evidence="2" type="ORF">D2V17_02690</name>
</gene>
<protein>
    <submittedName>
        <fullName evidence="2">Cupin domain-containing protein</fullName>
    </submittedName>
</protein>
<dbReference type="Proteomes" id="UP000265366">
    <property type="component" value="Unassembled WGS sequence"/>
</dbReference>
<dbReference type="InterPro" id="IPR014710">
    <property type="entry name" value="RmlC-like_jellyroll"/>
</dbReference>
<dbReference type="Pfam" id="PF07883">
    <property type="entry name" value="Cupin_2"/>
    <property type="match status" value="1"/>
</dbReference>
<dbReference type="AlphaFoldDB" id="A0A3A1PEK4"/>
<dbReference type="InterPro" id="IPR011051">
    <property type="entry name" value="RmlC_Cupin_sf"/>
</dbReference>
<keyword evidence="3" id="KW-1185">Reference proteome</keyword>
<evidence type="ECO:0000313" key="2">
    <source>
        <dbReference type="EMBL" id="RIV91461.1"/>
    </source>
</evidence>
<dbReference type="PANTHER" id="PTHR40112:SF1">
    <property type="entry name" value="H2HPP ISOMERASE"/>
    <property type="match status" value="1"/>
</dbReference>
<dbReference type="PANTHER" id="PTHR40112">
    <property type="entry name" value="H2HPP ISOMERASE"/>
    <property type="match status" value="1"/>
</dbReference>
<dbReference type="CDD" id="cd02238">
    <property type="entry name" value="cupin_KdgF"/>
    <property type="match status" value="1"/>
</dbReference>
<accession>A0A3A1PEK4</accession>
<sequence>MGTPVTDQSQAFVFADAVEKEELGGGVSRQILGYGPDLMIVRVWFAEGSVGPVHAHPHSQASYVESGRFEVFVDGEKRELGAGDSFYIAPHLDHGAVCLEAGVLIDTFSPVRKDFLGKEG</sequence>
<dbReference type="InterPro" id="IPR013096">
    <property type="entry name" value="Cupin_2"/>
</dbReference>
<feature type="domain" description="Cupin type-2" evidence="1">
    <location>
        <begin position="45"/>
        <end position="99"/>
    </location>
</feature>
<dbReference type="PIRSF" id="PIRSF029883">
    <property type="entry name" value="KdgF"/>
    <property type="match status" value="1"/>
</dbReference>
<reference evidence="2 3" key="1">
    <citation type="submission" date="2018-08" db="EMBL/GenBank/DDBJ databases">
        <title>Erythrobacter zhengii sp.nov., a bacterium isolated from deep-sea sediment.</title>
        <authorList>
            <person name="Fang C."/>
            <person name="Wu Y.-H."/>
            <person name="Sun C."/>
            <person name="Wang H."/>
            <person name="Cheng H."/>
            <person name="Meng F.-X."/>
            <person name="Wang C.-S."/>
            <person name="Xu X.-W."/>
        </authorList>
    </citation>
    <scope>NUCLEOTIDE SEQUENCE [LARGE SCALE GENOMIC DNA]</scope>
    <source>
        <strain evidence="2 3">CCTCC AB 2015396</strain>
    </source>
</reference>